<name>A0ABP1CUG0_9APHY</name>
<dbReference type="EMBL" id="OZ037953">
    <property type="protein sequence ID" value="CAL1698333.1"/>
    <property type="molecule type" value="Genomic_DNA"/>
</dbReference>
<reference evidence="3" key="1">
    <citation type="submission" date="2024-04" db="EMBL/GenBank/DDBJ databases">
        <authorList>
            <person name="Shaw F."/>
            <person name="Minotto A."/>
        </authorList>
    </citation>
    <scope>NUCLEOTIDE SEQUENCE [LARGE SCALE GENOMIC DNA]</scope>
</reference>
<proteinExistence type="predicted"/>
<gene>
    <name evidence="2" type="ORF">GFSPODELE1_LOCUS2111</name>
</gene>
<keyword evidence="1" id="KW-1133">Transmembrane helix</keyword>
<accession>A0ABP1CUG0</accession>
<protein>
    <submittedName>
        <fullName evidence="2">Uncharacterized protein</fullName>
    </submittedName>
</protein>
<keyword evidence="3" id="KW-1185">Reference proteome</keyword>
<feature type="transmembrane region" description="Helical" evidence="1">
    <location>
        <begin position="12"/>
        <end position="32"/>
    </location>
</feature>
<feature type="transmembrane region" description="Helical" evidence="1">
    <location>
        <begin position="53"/>
        <end position="76"/>
    </location>
</feature>
<keyword evidence="1" id="KW-0472">Membrane</keyword>
<dbReference type="Proteomes" id="UP001497453">
    <property type="component" value="Chromosome 10"/>
</dbReference>
<organism evidence="2 3">
    <name type="scientific">Somion occarium</name>
    <dbReference type="NCBI Taxonomy" id="3059160"/>
    <lineage>
        <taxon>Eukaryota</taxon>
        <taxon>Fungi</taxon>
        <taxon>Dikarya</taxon>
        <taxon>Basidiomycota</taxon>
        <taxon>Agaricomycotina</taxon>
        <taxon>Agaricomycetes</taxon>
        <taxon>Polyporales</taxon>
        <taxon>Cerrenaceae</taxon>
        <taxon>Somion</taxon>
    </lineage>
</organism>
<keyword evidence="1" id="KW-0812">Transmembrane</keyword>
<sequence>MVCILSGFSGPVGGHVIALNLTVIRALIAVSLRGCPSQDTCRNPQTRLTSASLLLAVSTTSSSGVILVSLVPLAFIGSDKSLSLIEIAYPSMFSDLRSYHYEAFSTPTGPPYRDP</sequence>
<evidence type="ECO:0000256" key="1">
    <source>
        <dbReference type="SAM" id="Phobius"/>
    </source>
</evidence>
<evidence type="ECO:0000313" key="2">
    <source>
        <dbReference type="EMBL" id="CAL1698333.1"/>
    </source>
</evidence>
<evidence type="ECO:0000313" key="3">
    <source>
        <dbReference type="Proteomes" id="UP001497453"/>
    </source>
</evidence>